<dbReference type="EMBL" id="CSTE01000003">
    <property type="protein sequence ID" value="CQR51877.1"/>
    <property type="molecule type" value="Genomic_DNA"/>
</dbReference>
<feature type="domain" description="Hydantoinase A/oxoprolinase" evidence="1">
    <location>
        <begin position="194"/>
        <end position="365"/>
    </location>
</feature>
<sequence>MTDYRIGIDVGGTNTDAVVMDGDDNLLAKTKTPTTEDITSGILSALDVVLDDSGVSEDELDYVMLGTTHATNAITERRGLNEVGVIRIGAPATQSIRPLLEWPDDLAAAIGDNVAILDGGHEFDGRLLNDLDEEQVRAQIREFADVDAFAVTSVFSPVRDDHETRVAELIREEVGDDVPISVSNEIGSVGLLERENATALNAALTGVASEAANAFVEAMDERGIDANLYFGQNDGTLMSVDYAIRYPIFTVASGPSNSVRGAAYLSQVENGIIVDVGGTTTDVGAVTEGFPRESSVAVEIGEVKTNFRMPDIIAIGIGGGSIVSTDDGVTVGPQSVGYKLTEEARCFGGETLTATDLEVAAGTIDIGSETPAVDDEIVEAAREYVRERVEREVDRMKTSAEPVPVVIVGGGSILVPDDIAGASEVHKPDHYEVANAVGVAIAQVSGEVDRIYSLDEMDREEAIQHAKDEATDNALAAGADPDSVDIVDVEEVPLSYLPGNAVRIKVKAAGALDY</sequence>
<feature type="domain" description="Hydantoinase/oxoprolinase N-terminal" evidence="2">
    <location>
        <begin position="5"/>
        <end position="173"/>
    </location>
</feature>
<proteinExistence type="predicted"/>
<dbReference type="PANTHER" id="PTHR11365:SF10">
    <property type="entry name" value="HYDANTOINASE_OXOPROLINASE"/>
    <property type="match status" value="1"/>
</dbReference>
<dbReference type="GO" id="GO:0016787">
    <property type="term" value="F:hydrolase activity"/>
    <property type="evidence" value="ECO:0007669"/>
    <property type="project" value="InterPro"/>
</dbReference>
<dbReference type="Pfam" id="PF01968">
    <property type="entry name" value="Hydantoinase_A"/>
    <property type="match status" value="1"/>
</dbReference>
<dbReference type="RefSeq" id="WP_089780130.1">
    <property type="nucleotide sequence ID" value="NZ_CABLRR010000003.1"/>
</dbReference>
<protein>
    <submittedName>
        <fullName evidence="3">Acetophenone carboxylase gamma subunit</fullName>
    </submittedName>
</protein>
<dbReference type="Proteomes" id="UP000198902">
    <property type="component" value="Unassembled WGS sequence"/>
</dbReference>
<evidence type="ECO:0000259" key="1">
    <source>
        <dbReference type="Pfam" id="PF01968"/>
    </source>
</evidence>
<gene>
    <name evidence="3" type="primary">apc3_1</name>
    <name evidence="3" type="ORF">BN996_02867</name>
</gene>
<dbReference type="OrthoDB" id="8261at2157"/>
<organism evidence="3 4">
    <name type="scientific">Haloferax massiliensis</name>
    <dbReference type="NCBI Taxonomy" id="1476858"/>
    <lineage>
        <taxon>Archaea</taxon>
        <taxon>Methanobacteriati</taxon>
        <taxon>Methanobacteriota</taxon>
        <taxon>Stenosarchaea group</taxon>
        <taxon>Halobacteria</taxon>
        <taxon>Halobacteriales</taxon>
        <taxon>Haloferacaceae</taxon>
        <taxon>Haloferax</taxon>
    </lineage>
</organism>
<evidence type="ECO:0000313" key="3">
    <source>
        <dbReference type="EMBL" id="CQR51877.1"/>
    </source>
</evidence>
<dbReference type="InterPro" id="IPR043129">
    <property type="entry name" value="ATPase_NBD"/>
</dbReference>
<accession>A0A0D6JU54</accession>
<dbReference type="InterPro" id="IPR045079">
    <property type="entry name" value="Oxoprolinase-like"/>
</dbReference>
<dbReference type="PANTHER" id="PTHR11365">
    <property type="entry name" value="5-OXOPROLINASE RELATED"/>
    <property type="match status" value="1"/>
</dbReference>
<keyword evidence="4" id="KW-1185">Reference proteome</keyword>
<dbReference type="AlphaFoldDB" id="A0A0D6JU54"/>
<dbReference type="InterPro" id="IPR002821">
    <property type="entry name" value="Hydantoinase_A"/>
</dbReference>
<dbReference type="SUPFAM" id="SSF53067">
    <property type="entry name" value="Actin-like ATPase domain"/>
    <property type="match status" value="2"/>
</dbReference>
<evidence type="ECO:0000259" key="2">
    <source>
        <dbReference type="Pfam" id="PF05378"/>
    </source>
</evidence>
<reference evidence="4" key="1">
    <citation type="submission" date="2015-03" db="EMBL/GenBank/DDBJ databases">
        <authorList>
            <person name="Urmite Genomes"/>
        </authorList>
    </citation>
    <scope>NUCLEOTIDE SEQUENCE [LARGE SCALE GENOMIC DNA]</scope>
    <source>
        <strain evidence="4">Arc-Hr</strain>
    </source>
</reference>
<dbReference type="Pfam" id="PF05378">
    <property type="entry name" value="Hydant_A_N"/>
    <property type="match status" value="1"/>
</dbReference>
<evidence type="ECO:0000313" key="4">
    <source>
        <dbReference type="Proteomes" id="UP000198902"/>
    </source>
</evidence>
<dbReference type="Gene3D" id="3.30.420.40">
    <property type="match status" value="1"/>
</dbReference>
<name>A0A0D6JU54_9EURY</name>
<dbReference type="InterPro" id="IPR008040">
    <property type="entry name" value="Hydant_A_N"/>
</dbReference>